<dbReference type="GO" id="GO:0005615">
    <property type="term" value="C:extracellular space"/>
    <property type="evidence" value="ECO:0007669"/>
    <property type="project" value="UniProtKB-KW"/>
</dbReference>
<dbReference type="EC" id="5.3.3.12" evidence="8"/>
<evidence type="ECO:0000313" key="13">
    <source>
        <dbReference type="EMBL" id="QAB05310.1"/>
    </source>
</evidence>
<gene>
    <name evidence="14" type="ORF">MGAL_10B060188</name>
</gene>
<comment type="similarity">
    <text evidence="2">Belongs to the MIF family.</text>
</comment>
<proteinExistence type="evidence at transcript level"/>
<dbReference type="PANTHER" id="PTHR11954:SF6">
    <property type="entry name" value="MACROPHAGE MIGRATION INHIBITORY FACTOR"/>
    <property type="match status" value="1"/>
</dbReference>
<dbReference type="EMBL" id="MH190397">
    <property type="protein sequence ID" value="QAB05310.1"/>
    <property type="molecule type" value="mRNA"/>
</dbReference>
<organism evidence="13">
    <name type="scientific">Mytilus galloprovincialis</name>
    <name type="common">Mediterranean mussel</name>
    <dbReference type="NCBI Taxonomy" id="29158"/>
    <lineage>
        <taxon>Eukaryota</taxon>
        <taxon>Metazoa</taxon>
        <taxon>Spiralia</taxon>
        <taxon>Lophotrochozoa</taxon>
        <taxon>Mollusca</taxon>
        <taxon>Bivalvia</taxon>
        <taxon>Autobranchia</taxon>
        <taxon>Pteriomorphia</taxon>
        <taxon>Mytilida</taxon>
        <taxon>Mytiloidea</taxon>
        <taxon>Mytilidae</taxon>
        <taxon>Mytilinae</taxon>
        <taxon>Mytilus</taxon>
    </lineage>
</organism>
<keyword evidence="3" id="KW-0202">Cytokine</keyword>
<dbReference type="EC" id="5.3.2.1" evidence="9"/>
<evidence type="ECO:0000256" key="1">
    <source>
        <dbReference type="ARBA" id="ARBA00004613"/>
    </source>
</evidence>
<dbReference type="EMBL" id="UYJE01000508">
    <property type="protein sequence ID" value="VDH93789.1"/>
    <property type="molecule type" value="Genomic_DNA"/>
</dbReference>
<protein>
    <recommendedName>
        <fullName evidence="12">L-dopachrome isomerase</fullName>
        <ecNumber evidence="9">5.3.2.1</ecNumber>
        <ecNumber evidence="8">5.3.3.12</ecNumber>
    </recommendedName>
    <alternativeName>
        <fullName evidence="10">L-dopachrome tautomerase</fullName>
    </alternativeName>
    <alternativeName>
        <fullName evidence="11">Phenylpyruvate tautomerase</fullName>
    </alternativeName>
</protein>
<dbReference type="Proteomes" id="UP000596742">
    <property type="component" value="Unassembled WGS sequence"/>
</dbReference>
<keyword evidence="15" id="KW-1185">Reference proteome</keyword>
<dbReference type="OrthoDB" id="6080988at2759"/>
<keyword evidence="14" id="KW-0670">Pyruvate</keyword>
<dbReference type="GO" id="GO:0050178">
    <property type="term" value="F:phenylpyruvate tautomerase activity"/>
    <property type="evidence" value="ECO:0007669"/>
    <property type="project" value="UniProtKB-EC"/>
</dbReference>
<evidence type="ECO:0000256" key="10">
    <source>
        <dbReference type="ARBA" id="ARBA00041631"/>
    </source>
</evidence>
<dbReference type="Pfam" id="PF01187">
    <property type="entry name" value="MIF"/>
    <property type="match status" value="1"/>
</dbReference>
<evidence type="ECO:0000256" key="8">
    <source>
        <dbReference type="ARBA" id="ARBA00038932"/>
    </source>
</evidence>
<evidence type="ECO:0000313" key="15">
    <source>
        <dbReference type="Proteomes" id="UP000596742"/>
    </source>
</evidence>
<dbReference type="AlphaFoldDB" id="A0A451FY67"/>
<evidence type="ECO:0000256" key="2">
    <source>
        <dbReference type="ARBA" id="ARBA00005851"/>
    </source>
</evidence>
<reference evidence="13" key="1">
    <citation type="submission" date="2018-04" db="EMBL/GenBank/DDBJ databases">
        <authorList>
            <person name="Rosani U."/>
        </authorList>
    </citation>
    <scope>NUCLEOTIDE SEQUENCE</scope>
    <source>
        <strain evidence="13">Mytgal_MDL</strain>
    </source>
</reference>
<name>A0A451FY67_MYTGA</name>
<comment type="catalytic activity">
    <reaction evidence="7">
        <text>L-dopachrome = 5,6-dihydroxyindole-2-carboxylate</text>
        <dbReference type="Rhea" id="RHEA:13041"/>
        <dbReference type="ChEBI" id="CHEBI:16875"/>
        <dbReference type="ChEBI" id="CHEBI:57509"/>
        <dbReference type="EC" id="5.3.3.12"/>
    </reaction>
</comment>
<evidence type="ECO:0000256" key="11">
    <source>
        <dbReference type="ARBA" id="ARBA00041912"/>
    </source>
</evidence>
<dbReference type="InterPro" id="IPR014347">
    <property type="entry name" value="Tautomerase/MIF_sf"/>
</dbReference>
<keyword evidence="4" id="KW-0964">Secreted</keyword>
<dbReference type="Gene3D" id="3.30.429.10">
    <property type="entry name" value="Macrophage Migration Inhibitory Factor"/>
    <property type="match status" value="1"/>
</dbReference>
<keyword evidence="5 14" id="KW-0413">Isomerase</keyword>
<reference evidence="13" key="3">
    <citation type="submission" date="2019-01" db="EMBL/GenBank/DDBJ databases">
        <title>A phylogenetic perspective on MIF-like protein genes in Bivalvia.</title>
        <authorList>
            <person name="Domeneghetti S."/>
            <person name="Gerdol M."/>
            <person name="Pallavicini A."/>
            <person name="Venier P."/>
        </authorList>
    </citation>
    <scope>NUCLEOTIDE SEQUENCE</scope>
    <source>
        <strain evidence="13">Mytgal_MDL</strain>
    </source>
</reference>
<reference evidence="14" key="2">
    <citation type="submission" date="2018-11" db="EMBL/GenBank/DDBJ databases">
        <authorList>
            <person name="Alioto T."/>
            <person name="Alioto T."/>
        </authorList>
    </citation>
    <scope>NUCLEOTIDE SEQUENCE</scope>
</reference>
<evidence type="ECO:0000256" key="4">
    <source>
        <dbReference type="ARBA" id="ARBA00022525"/>
    </source>
</evidence>
<comment type="subcellular location">
    <subcellularLocation>
        <location evidence="1">Secreted</location>
    </subcellularLocation>
</comment>
<evidence type="ECO:0000256" key="3">
    <source>
        <dbReference type="ARBA" id="ARBA00022514"/>
    </source>
</evidence>
<evidence type="ECO:0000256" key="9">
    <source>
        <dbReference type="ARBA" id="ARBA00039086"/>
    </source>
</evidence>
<dbReference type="GO" id="GO:0005125">
    <property type="term" value="F:cytokine activity"/>
    <property type="evidence" value="ECO:0007669"/>
    <property type="project" value="UniProtKB-KW"/>
</dbReference>
<sequence>MPGIHLAVDCRTNVPKQSIRKDFLSKFTDFLATKFNTEAKNIQVEIQTDILMMRAGSSSPMMNMNFYHNSDKVDQKSKTSCAAIIAEFMGEELKLPVDRVLVLFFDTRKCT</sequence>
<dbReference type="PANTHER" id="PTHR11954">
    <property type="entry name" value="D-DOPACHROME DECARBOXYLASE"/>
    <property type="match status" value="1"/>
</dbReference>
<evidence type="ECO:0000256" key="12">
    <source>
        <dbReference type="ARBA" id="ARBA00042730"/>
    </source>
</evidence>
<dbReference type="SUPFAM" id="SSF55331">
    <property type="entry name" value="Tautomerase/MIF"/>
    <property type="match status" value="1"/>
</dbReference>
<dbReference type="SMR" id="A0A451FY67"/>
<accession>A0A451FY67</accession>
<dbReference type="InterPro" id="IPR001398">
    <property type="entry name" value="Macrophage_inhib_fac"/>
</dbReference>
<comment type="catalytic activity">
    <reaction evidence="6">
        <text>3-phenylpyruvate = enol-phenylpyruvate</text>
        <dbReference type="Rhea" id="RHEA:17097"/>
        <dbReference type="ChEBI" id="CHEBI:16815"/>
        <dbReference type="ChEBI" id="CHEBI:18005"/>
        <dbReference type="EC" id="5.3.2.1"/>
    </reaction>
</comment>
<evidence type="ECO:0000256" key="7">
    <source>
        <dbReference type="ARBA" id="ARBA00036823"/>
    </source>
</evidence>
<dbReference type="GO" id="GO:0004167">
    <property type="term" value="F:dopachrome isomerase activity"/>
    <property type="evidence" value="ECO:0007669"/>
    <property type="project" value="UniProtKB-EC"/>
</dbReference>
<evidence type="ECO:0000313" key="14">
    <source>
        <dbReference type="EMBL" id="VDH93789.1"/>
    </source>
</evidence>
<evidence type="ECO:0000256" key="5">
    <source>
        <dbReference type="ARBA" id="ARBA00023235"/>
    </source>
</evidence>
<evidence type="ECO:0000256" key="6">
    <source>
        <dbReference type="ARBA" id="ARBA00036735"/>
    </source>
</evidence>